<evidence type="ECO:0000256" key="1">
    <source>
        <dbReference type="SAM" id="SignalP"/>
    </source>
</evidence>
<feature type="chain" id="PRO_5046114175" description="Secreted protein" evidence="1">
    <location>
        <begin position="34"/>
        <end position="277"/>
    </location>
</feature>
<name>A0ABT3DY86_9XANT</name>
<dbReference type="Proteomes" id="UP001320843">
    <property type="component" value="Unassembled WGS sequence"/>
</dbReference>
<accession>A0ABT3DY86</accession>
<gene>
    <name evidence="2" type="ORF">NB700_002475</name>
</gene>
<dbReference type="RefSeq" id="WP_267082351.1">
    <property type="nucleotide sequence ID" value="NZ_CP099530.1"/>
</dbReference>
<feature type="signal peptide" evidence="1">
    <location>
        <begin position="1"/>
        <end position="33"/>
    </location>
</feature>
<keyword evidence="3" id="KW-1185">Reference proteome</keyword>
<reference evidence="2 3" key="1">
    <citation type="submission" date="2022-06" db="EMBL/GenBank/DDBJ databases">
        <title>Dynamics of rice microbiomes reveals core vertical transmitted seed endophytes.</title>
        <authorList>
            <person name="Liao K."/>
            <person name="Zhang X."/>
        </authorList>
    </citation>
    <scope>NUCLEOTIDE SEQUENCE [LARGE SCALE GENOMIC DNA]</scope>
    <source>
        <strain evidence="2 3">YT10-10-1</strain>
    </source>
</reference>
<protein>
    <recommendedName>
        <fullName evidence="4">Secreted protein</fullName>
    </recommendedName>
</protein>
<evidence type="ECO:0008006" key="4">
    <source>
        <dbReference type="Google" id="ProtNLM"/>
    </source>
</evidence>
<evidence type="ECO:0000313" key="2">
    <source>
        <dbReference type="EMBL" id="MCW0399919.1"/>
    </source>
</evidence>
<dbReference type="EMBL" id="JANFWR010000015">
    <property type="protein sequence ID" value="MCW0399919.1"/>
    <property type="molecule type" value="Genomic_DNA"/>
</dbReference>
<proteinExistence type="predicted"/>
<organism evidence="2 3">
    <name type="scientific">Xanthomonas sacchari</name>
    <dbReference type="NCBI Taxonomy" id="56458"/>
    <lineage>
        <taxon>Bacteria</taxon>
        <taxon>Pseudomonadati</taxon>
        <taxon>Pseudomonadota</taxon>
        <taxon>Gammaproteobacteria</taxon>
        <taxon>Lysobacterales</taxon>
        <taxon>Lysobacteraceae</taxon>
        <taxon>Xanthomonas</taxon>
    </lineage>
</organism>
<sequence length="277" mass="28617">MRRPLCWFAGAVVVGMVALAATLMLPTAAPAVAASKVQAPALPRSAAPSPLAVSATTPPDAALAAGTSEAQRLTATALLALDCRQRAQAPPSRPVVLPGADAEGAAAAAARRTAERQRLAACRGVAGLDAAQIEAMLRSAAARGDADAQRQLLAQRVAQLVARAGSVDAEGQRAPLSAADERDAEDVVTQLEDRALHGDRTSIDALAQLLRAPWLAVADPPYAAAWQLAARQAPERPFPPPEHALGAEELLDGLNEAQRQQALSLAPALFAQCCARR</sequence>
<evidence type="ECO:0000313" key="3">
    <source>
        <dbReference type="Proteomes" id="UP001320843"/>
    </source>
</evidence>
<keyword evidence="1" id="KW-0732">Signal</keyword>
<comment type="caution">
    <text evidence="2">The sequence shown here is derived from an EMBL/GenBank/DDBJ whole genome shotgun (WGS) entry which is preliminary data.</text>
</comment>